<name>A0A167ZXA5_9EURO</name>
<evidence type="ECO:0000256" key="2">
    <source>
        <dbReference type="ARBA" id="ARBA00006897"/>
    </source>
</evidence>
<dbReference type="VEuPathDB" id="FungiDB:AAP_02677"/>
<comment type="catalytic activity">
    <reaction evidence="9">
        <text>Hydrolyzes the peptide bond -P2-(S-farnesyl or geranylgeranyl)C-P1'-P2'-P3'-COOH where P1' and P2' are amino acids with aliphatic sidechains and P3' is any C-terminal residue.</text>
        <dbReference type="EC" id="3.4.26.1"/>
    </reaction>
</comment>
<feature type="domain" description="CAAX prenyl protease 2/Lysostaphin resistance protein A-like" evidence="12">
    <location>
        <begin position="134"/>
        <end position="236"/>
    </location>
</feature>
<evidence type="ECO:0000256" key="11">
    <source>
        <dbReference type="SAM" id="Phobius"/>
    </source>
</evidence>
<dbReference type="OrthoDB" id="271604at2759"/>
<evidence type="ECO:0000256" key="9">
    <source>
        <dbReference type="ARBA" id="ARBA00047280"/>
    </source>
</evidence>
<dbReference type="InterPro" id="IPR039731">
    <property type="entry name" value="Rce1"/>
</dbReference>
<feature type="transmembrane region" description="Helical" evidence="11">
    <location>
        <begin position="6"/>
        <end position="25"/>
    </location>
</feature>
<dbReference type="InterPro" id="IPR003675">
    <property type="entry name" value="Rce1/LyrA-like_dom"/>
</dbReference>
<evidence type="ECO:0000256" key="10">
    <source>
        <dbReference type="ARBA" id="ARBA00049729"/>
    </source>
</evidence>
<dbReference type="Proteomes" id="UP000242877">
    <property type="component" value="Unassembled WGS sequence"/>
</dbReference>
<evidence type="ECO:0000259" key="12">
    <source>
        <dbReference type="Pfam" id="PF02517"/>
    </source>
</evidence>
<dbReference type="PANTHER" id="PTHR13046">
    <property type="entry name" value="PROTEASE U48 CAAX PRENYL PROTEASE RCE1"/>
    <property type="match status" value="1"/>
</dbReference>
<keyword evidence="14" id="KW-1185">Reference proteome</keyword>
<comment type="caution">
    <text evidence="13">The sequence shown here is derived from an EMBL/GenBank/DDBJ whole genome shotgun (WGS) entry which is preliminary data.</text>
</comment>
<keyword evidence="7 11" id="KW-1133">Transmembrane helix</keyword>
<evidence type="ECO:0000256" key="5">
    <source>
        <dbReference type="ARBA" id="ARBA00022801"/>
    </source>
</evidence>
<gene>
    <name evidence="13" type="ORF">AAP_02677</name>
</gene>
<evidence type="ECO:0000313" key="13">
    <source>
        <dbReference type="EMBL" id="KZZ93211.1"/>
    </source>
</evidence>
<keyword evidence="5" id="KW-0378">Hydrolase</keyword>
<evidence type="ECO:0000313" key="14">
    <source>
        <dbReference type="Proteomes" id="UP000242877"/>
    </source>
</evidence>
<dbReference type="EC" id="3.4.26.1" evidence="10"/>
<evidence type="ECO:0000256" key="8">
    <source>
        <dbReference type="ARBA" id="ARBA00023136"/>
    </source>
</evidence>
<keyword evidence="3" id="KW-0645">Protease</keyword>
<dbReference type="Pfam" id="PF02517">
    <property type="entry name" value="Rce1-like"/>
    <property type="match status" value="1"/>
</dbReference>
<feature type="transmembrane region" description="Helical" evidence="11">
    <location>
        <begin position="46"/>
        <end position="68"/>
    </location>
</feature>
<keyword evidence="6" id="KW-0256">Endoplasmic reticulum</keyword>
<keyword evidence="4 11" id="KW-0812">Transmembrane</keyword>
<evidence type="ECO:0000256" key="4">
    <source>
        <dbReference type="ARBA" id="ARBA00022692"/>
    </source>
</evidence>
<comment type="subcellular location">
    <subcellularLocation>
        <location evidence="1">Endoplasmic reticulum membrane</location>
        <topology evidence="1">Multi-pass membrane protein</topology>
    </subcellularLocation>
</comment>
<dbReference type="AlphaFoldDB" id="A0A167ZXA5"/>
<dbReference type="GO" id="GO:0004222">
    <property type="term" value="F:metalloendopeptidase activity"/>
    <property type="evidence" value="ECO:0007669"/>
    <property type="project" value="InterPro"/>
</dbReference>
<dbReference type="EMBL" id="AZGZ01000009">
    <property type="protein sequence ID" value="KZZ93211.1"/>
    <property type="molecule type" value="Genomic_DNA"/>
</dbReference>
<evidence type="ECO:0000256" key="3">
    <source>
        <dbReference type="ARBA" id="ARBA00022670"/>
    </source>
</evidence>
<feature type="transmembrane region" description="Helical" evidence="11">
    <location>
        <begin position="193"/>
        <end position="215"/>
    </location>
</feature>
<feature type="transmembrane region" description="Helical" evidence="11">
    <location>
        <begin position="271"/>
        <end position="291"/>
    </location>
</feature>
<keyword evidence="8 11" id="KW-0472">Membrane</keyword>
<evidence type="ECO:0000256" key="1">
    <source>
        <dbReference type="ARBA" id="ARBA00004477"/>
    </source>
</evidence>
<evidence type="ECO:0000256" key="6">
    <source>
        <dbReference type="ARBA" id="ARBA00022824"/>
    </source>
</evidence>
<evidence type="ECO:0000256" key="7">
    <source>
        <dbReference type="ARBA" id="ARBA00022989"/>
    </source>
</evidence>
<feature type="transmembrane region" description="Helical" evidence="11">
    <location>
        <begin position="80"/>
        <end position="101"/>
    </location>
</feature>
<organism evidence="13 14">
    <name type="scientific">Ascosphaera apis ARSEF 7405</name>
    <dbReference type="NCBI Taxonomy" id="392613"/>
    <lineage>
        <taxon>Eukaryota</taxon>
        <taxon>Fungi</taxon>
        <taxon>Dikarya</taxon>
        <taxon>Ascomycota</taxon>
        <taxon>Pezizomycotina</taxon>
        <taxon>Eurotiomycetes</taxon>
        <taxon>Eurotiomycetidae</taxon>
        <taxon>Onygenales</taxon>
        <taxon>Ascosphaeraceae</taxon>
        <taxon>Ascosphaera</taxon>
    </lineage>
</organism>
<dbReference type="GO" id="GO:0005789">
    <property type="term" value="C:endoplasmic reticulum membrane"/>
    <property type="evidence" value="ECO:0007669"/>
    <property type="project" value="UniProtKB-SubCell"/>
</dbReference>
<sequence length="301" mass="34189">MLSTTATTLLSAAFTVTYVLPLYILPGTRSSPTVDRNDPAVIQRRIRAIGISSFLCSLGVFVFLVSWADKSPLEALSVMGWWPVGFYDTLKCLLLTAILFIGPLFEKGVIDDEFWEWIDGRRFKEIAHDWVDWRNYVAAPITEEVVFRSVMTSIQVISSMSPTKIIFITPLYFGIAHVHHLLESRLSDPRARWLPLIIRTVVQFGYTTLFGWYATFLYLRTGSLLAVCLVHSFCNINGLPRFWGRIERYRPGTPDESGSARYEELPIVWTYAYYALLIAGAIAFKMLLWTLTASDSALVSF</sequence>
<reference evidence="13 14" key="1">
    <citation type="journal article" date="2016" name="Genome Biol. Evol.">
        <title>Divergent and convergent evolution of fungal pathogenicity.</title>
        <authorList>
            <person name="Shang Y."/>
            <person name="Xiao G."/>
            <person name="Zheng P."/>
            <person name="Cen K."/>
            <person name="Zhan S."/>
            <person name="Wang C."/>
        </authorList>
    </citation>
    <scope>NUCLEOTIDE SEQUENCE [LARGE SCALE GENOMIC DNA]</scope>
    <source>
        <strain evidence="13 14">ARSEF 7405</strain>
    </source>
</reference>
<accession>A0A167ZXA5</accession>
<protein>
    <recommendedName>
        <fullName evidence="10">intramembrane prenyl-peptidase Rce1</fullName>
        <ecNumber evidence="10">3.4.26.1</ecNumber>
    </recommendedName>
</protein>
<dbReference type="PANTHER" id="PTHR13046:SF0">
    <property type="entry name" value="CAAX PRENYL PROTEASE 2"/>
    <property type="match status" value="1"/>
</dbReference>
<proteinExistence type="inferred from homology"/>
<dbReference type="GO" id="GO:0071586">
    <property type="term" value="P:CAAX-box protein processing"/>
    <property type="evidence" value="ECO:0007669"/>
    <property type="project" value="InterPro"/>
</dbReference>
<comment type="similarity">
    <text evidence="2">Belongs to the peptidase U48 family.</text>
</comment>